<accession>A0A212U067</accession>
<proteinExistence type="predicted"/>
<name>A0A212U067_9MICO</name>
<sequence>MAGGPTPEQRIAAAVLPLLDLPVWVGHAGAQDAVDEALLAIVEATLGPPLEAEPLPTALIAPDGRADRGAIAATAAALGRAARQLDEAGASGPAAAARELRAALQEYGDALLEIPRAPARGVTRLGQIRAAKQLVAGCRAAQAHVSTSIPTSVEP</sequence>
<evidence type="ECO:0000313" key="2">
    <source>
        <dbReference type="Proteomes" id="UP000198122"/>
    </source>
</evidence>
<dbReference type="Proteomes" id="UP000198122">
    <property type="component" value="Unassembled WGS sequence"/>
</dbReference>
<keyword evidence="2" id="KW-1185">Reference proteome</keyword>
<dbReference type="RefSeq" id="WP_088818482.1">
    <property type="nucleotide sequence ID" value="NZ_FYEZ01000002.1"/>
</dbReference>
<evidence type="ECO:0000313" key="1">
    <source>
        <dbReference type="EMBL" id="SNC71526.1"/>
    </source>
</evidence>
<protein>
    <submittedName>
        <fullName evidence="1">Uncharacterized protein</fullName>
    </submittedName>
</protein>
<dbReference type="AlphaFoldDB" id="A0A212U067"/>
<reference evidence="1 2" key="1">
    <citation type="submission" date="2017-06" db="EMBL/GenBank/DDBJ databases">
        <authorList>
            <person name="Kim H.J."/>
            <person name="Triplett B.A."/>
        </authorList>
    </citation>
    <scope>NUCLEOTIDE SEQUENCE [LARGE SCALE GENOMIC DNA]</scope>
    <source>
        <strain evidence="1 2">DSM 22179</strain>
    </source>
</reference>
<gene>
    <name evidence="1" type="ORF">SAMN05445756_1521</name>
</gene>
<organism evidence="1 2">
    <name type="scientific">Kytococcus aerolatus</name>
    <dbReference type="NCBI Taxonomy" id="592308"/>
    <lineage>
        <taxon>Bacteria</taxon>
        <taxon>Bacillati</taxon>
        <taxon>Actinomycetota</taxon>
        <taxon>Actinomycetes</taxon>
        <taxon>Micrococcales</taxon>
        <taxon>Kytococcaceae</taxon>
        <taxon>Kytococcus</taxon>
    </lineage>
</organism>
<dbReference type="EMBL" id="FYEZ01000002">
    <property type="protein sequence ID" value="SNC71526.1"/>
    <property type="molecule type" value="Genomic_DNA"/>
</dbReference>